<gene>
    <name evidence="5" type="ORF">EC973_003992</name>
</gene>
<evidence type="ECO:0000313" key="5">
    <source>
        <dbReference type="EMBL" id="KAF7729619.1"/>
    </source>
</evidence>
<feature type="repeat" description="ANK" evidence="3">
    <location>
        <begin position="107"/>
        <end position="139"/>
    </location>
</feature>
<accession>A0A8H7BX80</accession>
<evidence type="ECO:0000256" key="3">
    <source>
        <dbReference type="PROSITE-ProRule" id="PRU00023"/>
    </source>
</evidence>
<dbReference type="SUPFAM" id="SSF48403">
    <property type="entry name" value="Ankyrin repeat"/>
    <property type="match status" value="1"/>
</dbReference>
<keyword evidence="2 3" id="KW-0040">ANK repeat</keyword>
<dbReference type="InterPro" id="IPR002110">
    <property type="entry name" value="Ankyrin_rpt"/>
</dbReference>
<name>A0A8H7BX80_9FUNG</name>
<sequence>MQSGTHRITKSCQTRRARRADRLRELLHLSPADSLLLDACARKKVADVKAILSSMPLLNPDTVRDKYLRTPLHIACGRRDDLREATAVARMLIHSGSDVNNGVGDVDGFQPMHMAVLANNFQCVLMLLEEGASVPASDPFRLTPLLLAKLKLDNLRRSSTETSELEYQDLKSITKVLVTHLANKHITTYGPPTSGAYYGLSESLFAKDHESQLNDTISSISNQLSRIHMDESAGSQLLHESMKNLIEKVRDLGIEENPKIDATLDWSSETRSFVAGVERTGHKEHRQNPAVPTSLPTISMTKHSATKGKAKQSSKKENDDLFAAVRKSTTIRSKPASNPTSSTKGSPVKSRPKKSKAKKKSRHKEPAEGSCLFRYLFYMVVLLYIAYYGSRLCQRSPECMQAVHPLSDLYEVHGQPVVAAMQASYESHVQPRLQACLDLAEPHLAKTQKFIQPHLVKLKHTVRPVLEKTREKTITALHSGKEWLKQKYHDDLLPLQHQVLADAQHVWETDLQHRFEAVEPKLRQWWEYVLLEAHQLQQQYDTHVAPHVADLLKSVQSKSQMGKFDKDIHMAKPTASSEEKAEYKPALADEAPLETPTSDQIEKLSALSDHQSETTETVVVSVTEPQGTTASEAIVPTSTQHPDNIVTSAAANSEVTAAAAIKAHSTSLTEDEVADSASEKIVTETVSEEVVEESEVSQKSQEIQIKNEEPLLEKSQKEEFKEEPLLQKTFEKPADEAKEGSDEAHHILLEAEAEPPIAKSTLKLVQQEPVVEGWA</sequence>
<evidence type="ECO:0000313" key="6">
    <source>
        <dbReference type="Proteomes" id="UP000605846"/>
    </source>
</evidence>
<feature type="region of interest" description="Disordered" evidence="4">
    <location>
        <begin position="571"/>
        <end position="602"/>
    </location>
</feature>
<feature type="compositionally biased region" description="Polar residues" evidence="4">
    <location>
        <begin position="327"/>
        <end position="343"/>
    </location>
</feature>
<dbReference type="PANTHER" id="PTHR24189">
    <property type="entry name" value="MYOTROPHIN"/>
    <property type="match status" value="1"/>
</dbReference>
<dbReference type="Gene3D" id="1.25.40.20">
    <property type="entry name" value="Ankyrin repeat-containing domain"/>
    <property type="match status" value="1"/>
</dbReference>
<keyword evidence="6" id="KW-1185">Reference proteome</keyword>
<dbReference type="EMBL" id="JABAYA010000023">
    <property type="protein sequence ID" value="KAF7729619.1"/>
    <property type="molecule type" value="Genomic_DNA"/>
</dbReference>
<feature type="compositionally biased region" description="Basic and acidic residues" evidence="4">
    <location>
        <begin position="705"/>
        <end position="744"/>
    </location>
</feature>
<feature type="region of interest" description="Disordered" evidence="4">
    <location>
        <begin position="278"/>
        <end position="364"/>
    </location>
</feature>
<evidence type="ECO:0000256" key="1">
    <source>
        <dbReference type="ARBA" id="ARBA00022737"/>
    </source>
</evidence>
<dbReference type="Proteomes" id="UP000605846">
    <property type="component" value="Unassembled WGS sequence"/>
</dbReference>
<feature type="compositionally biased region" description="Basic residues" evidence="4">
    <location>
        <begin position="304"/>
        <end position="313"/>
    </location>
</feature>
<dbReference type="AlphaFoldDB" id="A0A8H7BX80"/>
<comment type="caution">
    <text evidence="5">The sequence shown here is derived from an EMBL/GenBank/DDBJ whole genome shotgun (WGS) entry which is preliminary data.</text>
</comment>
<evidence type="ECO:0000256" key="4">
    <source>
        <dbReference type="SAM" id="MobiDB-lite"/>
    </source>
</evidence>
<feature type="compositionally biased region" description="Basic residues" evidence="4">
    <location>
        <begin position="350"/>
        <end position="363"/>
    </location>
</feature>
<proteinExistence type="predicted"/>
<dbReference type="PROSITE" id="PS50088">
    <property type="entry name" value="ANK_REPEAT"/>
    <property type="match status" value="1"/>
</dbReference>
<feature type="region of interest" description="Disordered" evidence="4">
    <location>
        <begin position="692"/>
        <end position="744"/>
    </location>
</feature>
<protein>
    <submittedName>
        <fullName evidence="5">Uncharacterized protein</fullName>
    </submittedName>
</protein>
<dbReference type="InterPro" id="IPR050745">
    <property type="entry name" value="Multifunctional_regulatory"/>
</dbReference>
<dbReference type="PROSITE" id="PS50297">
    <property type="entry name" value="ANK_REP_REGION"/>
    <property type="match status" value="1"/>
</dbReference>
<organism evidence="5 6">
    <name type="scientific">Apophysomyces ossiformis</name>
    <dbReference type="NCBI Taxonomy" id="679940"/>
    <lineage>
        <taxon>Eukaryota</taxon>
        <taxon>Fungi</taxon>
        <taxon>Fungi incertae sedis</taxon>
        <taxon>Mucoromycota</taxon>
        <taxon>Mucoromycotina</taxon>
        <taxon>Mucoromycetes</taxon>
        <taxon>Mucorales</taxon>
        <taxon>Mucorineae</taxon>
        <taxon>Mucoraceae</taxon>
        <taxon>Apophysomyces</taxon>
    </lineage>
</organism>
<dbReference type="OrthoDB" id="194358at2759"/>
<feature type="compositionally biased region" description="Polar residues" evidence="4">
    <location>
        <begin position="290"/>
        <end position="303"/>
    </location>
</feature>
<dbReference type="SMART" id="SM00248">
    <property type="entry name" value="ANK"/>
    <property type="match status" value="2"/>
</dbReference>
<evidence type="ECO:0000256" key="2">
    <source>
        <dbReference type="ARBA" id="ARBA00023043"/>
    </source>
</evidence>
<keyword evidence="1" id="KW-0677">Repeat</keyword>
<dbReference type="Pfam" id="PF12796">
    <property type="entry name" value="Ank_2"/>
    <property type="match status" value="1"/>
</dbReference>
<reference evidence="5" key="1">
    <citation type="submission" date="2020-01" db="EMBL/GenBank/DDBJ databases">
        <title>Genome Sequencing of Three Apophysomyces-Like Fungal Strains Confirms a Novel Fungal Genus in the Mucoromycota with divergent Burkholderia-like Endosymbiotic Bacteria.</title>
        <authorList>
            <person name="Stajich J.E."/>
            <person name="Macias A.M."/>
            <person name="Carter-House D."/>
            <person name="Lovett B."/>
            <person name="Kasson L.R."/>
            <person name="Berry K."/>
            <person name="Grigoriev I."/>
            <person name="Chang Y."/>
            <person name="Spatafora J."/>
            <person name="Kasson M.T."/>
        </authorList>
    </citation>
    <scope>NUCLEOTIDE SEQUENCE</scope>
    <source>
        <strain evidence="5">NRRL A-21654</strain>
    </source>
</reference>
<dbReference type="InterPro" id="IPR036770">
    <property type="entry name" value="Ankyrin_rpt-contain_sf"/>
</dbReference>